<dbReference type="OrthoDB" id="9806302at2"/>
<feature type="transmembrane region" description="Helical" evidence="7">
    <location>
        <begin position="358"/>
        <end position="384"/>
    </location>
</feature>
<feature type="transmembrane region" description="Helical" evidence="7">
    <location>
        <begin position="202"/>
        <end position="224"/>
    </location>
</feature>
<dbReference type="InterPro" id="IPR048279">
    <property type="entry name" value="MdtK-like"/>
</dbReference>
<dbReference type="AlphaFoldDB" id="A0A545TKP0"/>
<evidence type="ECO:0000313" key="9">
    <source>
        <dbReference type="Proteomes" id="UP000315252"/>
    </source>
</evidence>
<feature type="transmembrane region" description="Helical" evidence="7">
    <location>
        <begin position="290"/>
        <end position="310"/>
    </location>
</feature>
<dbReference type="RefSeq" id="WP_142898137.1">
    <property type="nucleotide sequence ID" value="NZ_ML660058.1"/>
</dbReference>
<dbReference type="PANTHER" id="PTHR43549:SF3">
    <property type="entry name" value="MULTIDRUG RESISTANCE PROTEIN YPNP-RELATED"/>
    <property type="match status" value="1"/>
</dbReference>
<accession>A0A545TKP0</accession>
<comment type="caution">
    <text evidence="8">The sequence shown here is derived from an EMBL/GenBank/DDBJ whole genome shotgun (WGS) entry which is preliminary data.</text>
</comment>
<dbReference type="GO" id="GO:0015297">
    <property type="term" value="F:antiporter activity"/>
    <property type="evidence" value="ECO:0007669"/>
    <property type="project" value="InterPro"/>
</dbReference>
<reference evidence="8 9" key="1">
    <citation type="submission" date="2019-06" db="EMBL/GenBank/DDBJ databases">
        <title>Whole genome sequence for Rhodospirillaceae sp. R148.</title>
        <authorList>
            <person name="Wang G."/>
        </authorList>
    </citation>
    <scope>NUCLEOTIDE SEQUENCE [LARGE SCALE GENOMIC DNA]</scope>
    <source>
        <strain evidence="8 9">R148</strain>
    </source>
</reference>
<feature type="transmembrane region" description="Helical" evidence="7">
    <location>
        <begin position="322"/>
        <end position="346"/>
    </location>
</feature>
<feature type="transmembrane region" description="Helical" evidence="7">
    <location>
        <begin position="174"/>
        <end position="196"/>
    </location>
</feature>
<evidence type="ECO:0000256" key="6">
    <source>
        <dbReference type="ARBA" id="ARBA00023136"/>
    </source>
</evidence>
<dbReference type="EMBL" id="VHSH01000007">
    <property type="protein sequence ID" value="TQV77794.1"/>
    <property type="molecule type" value="Genomic_DNA"/>
</dbReference>
<evidence type="ECO:0000256" key="2">
    <source>
        <dbReference type="ARBA" id="ARBA00022448"/>
    </source>
</evidence>
<evidence type="ECO:0000256" key="1">
    <source>
        <dbReference type="ARBA" id="ARBA00004429"/>
    </source>
</evidence>
<dbReference type="Proteomes" id="UP000315252">
    <property type="component" value="Unassembled WGS sequence"/>
</dbReference>
<comment type="subcellular location">
    <subcellularLocation>
        <location evidence="1">Cell inner membrane</location>
        <topology evidence="1">Multi-pass membrane protein</topology>
    </subcellularLocation>
</comment>
<feature type="transmembrane region" description="Helical" evidence="7">
    <location>
        <begin position="140"/>
        <end position="162"/>
    </location>
</feature>
<keyword evidence="3" id="KW-1003">Cell membrane</keyword>
<dbReference type="InterPro" id="IPR002528">
    <property type="entry name" value="MATE_fam"/>
</dbReference>
<name>A0A545TKP0_9PROT</name>
<dbReference type="GO" id="GO:0042910">
    <property type="term" value="F:xenobiotic transmembrane transporter activity"/>
    <property type="evidence" value="ECO:0007669"/>
    <property type="project" value="InterPro"/>
</dbReference>
<evidence type="ECO:0000256" key="4">
    <source>
        <dbReference type="ARBA" id="ARBA00022692"/>
    </source>
</evidence>
<evidence type="ECO:0000313" key="8">
    <source>
        <dbReference type="EMBL" id="TQV77794.1"/>
    </source>
</evidence>
<evidence type="ECO:0000256" key="7">
    <source>
        <dbReference type="SAM" id="Phobius"/>
    </source>
</evidence>
<feature type="transmembrane region" description="Helical" evidence="7">
    <location>
        <begin position="20"/>
        <end position="38"/>
    </location>
</feature>
<feature type="transmembrane region" description="Helical" evidence="7">
    <location>
        <begin position="44"/>
        <end position="64"/>
    </location>
</feature>
<dbReference type="InterPro" id="IPR052031">
    <property type="entry name" value="Membrane_Transporter-Flippase"/>
</dbReference>
<evidence type="ECO:0000256" key="5">
    <source>
        <dbReference type="ARBA" id="ARBA00022989"/>
    </source>
</evidence>
<keyword evidence="2" id="KW-0813">Transport</keyword>
<keyword evidence="4 7" id="KW-0812">Transmembrane</keyword>
<feature type="transmembrane region" description="Helical" evidence="7">
    <location>
        <begin position="99"/>
        <end position="120"/>
    </location>
</feature>
<organism evidence="8 9">
    <name type="scientific">Denitrobaculum tricleocarpae</name>
    <dbReference type="NCBI Taxonomy" id="2591009"/>
    <lineage>
        <taxon>Bacteria</taxon>
        <taxon>Pseudomonadati</taxon>
        <taxon>Pseudomonadota</taxon>
        <taxon>Alphaproteobacteria</taxon>
        <taxon>Rhodospirillales</taxon>
        <taxon>Rhodospirillaceae</taxon>
        <taxon>Denitrobaculum</taxon>
    </lineage>
</organism>
<dbReference type="PANTHER" id="PTHR43549">
    <property type="entry name" value="MULTIDRUG RESISTANCE PROTEIN YPNP-RELATED"/>
    <property type="match status" value="1"/>
</dbReference>
<feature type="transmembrane region" description="Helical" evidence="7">
    <location>
        <begin position="421"/>
        <end position="442"/>
    </location>
</feature>
<dbReference type="NCBIfam" id="TIGR00797">
    <property type="entry name" value="matE"/>
    <property type="match status" value="1"/>
</dbReference>
<dbReference type="Pfam" id="PF01554">
    <property type="entry name" value="MatE"/>
    <property type="match status" value="2"/>
</dbReference>
<gene>
    <name evidence="8" type="ORF">FKG95_19750</name>
</gene>
<dbReference type="PIRSF" id="PIRSF006603">
    <property type="entry name" value="DinF"/>
    <property type="match status" value="1"/>
</dbReference>
<proteinExistence type="predicted"/>
<keyword evidence="5 7" id="KW-1133">Transmembrane helix</keyword>
<evidence type="ECO:0000256" key="3">
    <source>
        <dbReference type="ARBA" id="ARBA00022475"/>
    </source>
</evidence>
<keyword evidence="9" id="KW-1185">Reference proteome</keyword>
<feature type="transmembrane region" description="Helical" evidence="7">
    <location>
        <begin position="391"/>
        <end position="415"/>
    </location>
</feature>
<feature type="transmembrane region" description="Helical" evidence="7">
    <location>
        <begin position="245"/>
        <end position="270"/>
    </location>
</feature>
<keyword evidence="6 7" id="KW-0472">Membrane</keyword>
<protein>
    <submittedName>
        <fullName evidence="8">MATE family efflux transporter</fullName>
    </submittedName>
</protein>
<dbReference type="GO" id="GO:0005886">
    <property type="term" value="C:plasma membrane"/>
    <property type="evidence" value="ECO:0007669"/>
    <property type="project" value="UniProtKB-SubCell"/>
</dbReference>
<sequence length="449" mass="45721">MSRSHAPGTQLILDAPIAKVLWRLATPNVVAVALWTAVTFADAWYVGQLGTAALASLALAFPFLSLMQMMAGGAIGGGITSAVARALGAAEVERAESTAWHAVLIGIAGSGVFMIFLGLFARPIFELLGGEGDALEGAVAYARVAFGGAAAIWFIFVLSAIHRGTGDTATPARAIAAASILQVFLSGALTLGWFGLPALGVPGTATALVVCQGSAAAYLAAHLFRGKGRVRLRPHALQWAPLRDIMRVGGLGLINSACMAMTVVVITGYVGRYGTEALAGYGLGARLELMLVPIAFGVGAALTAAVGINVGAGQFARARRFAFAGAGITLVLTGALGLSVAILPGLWLDLFTADPGAYAYGVTYLAIAAPFYGLFGAGQAFYFASQGNGRMVLPVSVTVIRFLTVAGIGAVAVSLAWEVTALFAAVAVGLTIMGVGQALCVLGPGWRGH</sequence>